<dbReference type="GO" id="GO:0004148">
    <property type="term" value="F:dihydrolipoyl dehydrogenase (NADH) activity"/>
    <property type="evidence" value="ECO:0007669"/>
    <property type="project" value="UniProtKB-EC"/>
</dbReference>
<evidence type="ECO:0000313" key="7">
    <source>
        <dbReference type="Proteomes" id="UP000590564"/>
    </source>
</evidence>
<dbReference type="Gene3D" id="3.50.50.60">
    <property type="entry name" value="FAD/NAD(P)-binding domain"/>
    <property type="match status" value="3"/>
</dbReference>
<dbReference type="EC" id="1.8.1.4" evidence="3"/>
<dbReference type="PANTHER" id="PTHR22912">
    <property type="entry name" value="DISULFIDE OXIDOREDUCTASE"/>
    <property type="match status" value="1"/>
</dbReference>
<dbReference type="EC" id="1.16.1.1" evidence="2"/>
<dbReference type="InterPro" id="IPR036188">
    <property type="entry name" value="FAD/NAD-bd_sf"/>
</dbReference>
<dbReference type="AlphaFoldDB" id="A0A2L1CBZ9"/>
<dbReference type="EMBL" id="JACDUO010000001">
    <property type="protein sequence ID" value="MBA2863395.1"/>
    <property type="molecule type" value="Genomic_DNA"/>
</dbReference>
<protein>
    <submittedName>
        <fullName evidence="3">Dihydrolipoamide dehydrogenase</fullName>
        <ecNumber evidence="3">1.8.1.4</ecNumber>
    </submittedName>
    <submittedName>
        <fullName evidence="2">Mercuric reductase</fullName>
        <ecNumber evidence="2">1.16.1.1</ecNumber>
    </submittedName>
</protein>
<dbReference type="KEGG" id="mmad:MMJJ_15070"/>
<dbReference type="GeneID" id="36102591"/>
<name>A0A2L1CBZ9_METMI</name>
<dbReference type="Proteomes" id="UP000567099">
    <property type="component" value="Unassembled WGS sequence"/>
</dbReference>
<gene>
    <name evidence="2" type="primary">merA</name>
    <name evidence="3" type="ORF">HNP94_000395</name>
    <name evidence="4" type="ORF">HNP96_000622</name>
    <name evidence="2" type="ORF">MMJJ_15070</name>
</gene>
<dbReference type="InterPro" id="IPR050151">
    <property type="entry name" value="Class-I_Pyr_Nuc-Dis_Oxidored"/>
</dbReference>
<evidence type="ECO:0000259" key="1">
    <source>
        <dbReference type="Pfam" id="PF07992"/>
    </source>
</evidence>
<organism evidence="2 5">
    <name type="scientific">Methanococcus maripaludis</name>
    <name type="common">Methanococcus deltae</name>
    <dbReference type="NCBI Taxonomy" id="39152"/>
    <lineage>
        <taxon>Archaea</taxon>
        <taxon>Methanobacteriati</taxon>
        <taxon>Methanobacteriota</taxon>
        <taxon>Methanomada group</taxon>
        <taxon>Methanococci</taxon>
        <taxon>Methanococcales</taxon>
        <taxon>Methanococcaceae</taxon>
        <taxon>Methanococcus</taxon>
    </lineage>
</organism>
<dbReference type="PRINTS" id="PR00411">
    <property type="entry name" value="PNDRDTASEI"/>
</dbReference>
<keyword evidence="2" id="KW-0560">Oxidoreductase</keyword>
<reference evidence="3 6" key="3">
    <citation type="submission" date="2020-07" db="EMBL/GenBank/DDBJ databases">
        <title>Genomic Encyclopedia of Type Strains, Phase IV (KMG-V): Genome sequencing to study the core and pangenomes of soil and plant-associated prokaryotes.</title>
        <authorList>
            <person name="Whitman W."/>
        </authorList>
    </citation>
    <scope>NUCLEOTIDE SEQUENCE [LARGE SCALE GENOMIC DNA]</scope>
    <source>
        <strain evidence="3 6">C13</strain>
        <strain evidence="4 7">D1</strain>
    </source>
</reference>
<dbReference type="EMBL" id="JACHED010000001">
    <property type="protein sequence ID" value="MBB6496601.1"/>
    <property type="molecule type" value="Genomic_DNA"/>
</dbReference>
<dbReference type="Pfam" id="PF07992">
    <property type="entry name" value="Pyr_redox_2"/>
    <property type="match status" value="1"/>
</dbReference>
<dbReference type="InterPro" id="IPR023753">
    <property type="entry name" value="FAD/NAD-binding_dom"/>
</dbReference>
<evidence type="ECO:0000313" key="3">
    <source>
        <dbReference type="EMBL" id="MBA2863395.1"/>
    </source>
</evidence>
<dbReference type="SUPFAM" id="SSF51905">
    <property type="entry name" value="FAD/NAD(P)-binding domain"/>
    <property type="match status" value="1"/>
</dbReference>
<dbReference type="Proteomes" id="UP000590564">
    <property type="component" value="Unassembled WGS sequence"/>
</dbReference>
<dbReference type="EMBL" id="CP026606">
    <property type="protein sequence ID" value="AVB76885.1"/>
    <property type="molecule type" value="Genomic_DNA"/>
</dbReference>
<proteinExistence type="predicted"/>
<dbReference type="GO" id="GO:0006103">
    <property type="term" value="P:2-oxoglutarate metabolic process"/>
    <property type="evidence" value="ECO:0007669"/>
    <property type="project" value="TreeGrafter"/>
</dbReference>
<reference evidence="5" key="1">
    <citation type="journal article" date="2018" name="Genome Announc.">
        <title>Complete Genome Sequence of the Methanococcus maripaludis Type Strain JJ (DSM 2067), a Model for Selenoprotein Synthesis in Archaea.</title>
        <authorList>
            <person name="Poehlein A."/>
            <person name="Heym D."/>
            <person name="Quitzke V."/>
            <person name="Fersch J."/>
            <person name="Daniel R."/>
            <person name="Rother M."/>
        </authorList>
    </citation>
    <scope>NUCLEOTIDE SEQUENCE [LARGE SCALE GENOMIC DNA]</scope>
    <source>
        <strain evidence="5">DSM 2067</strain>
    </source>
</reference>
<dbReference type="PANTHER" id="PTHR22912:SF151">
    <property type="entry name" value="DIHYDROLIPOYL DEHYDROGENASE, MITOCHONDRIAL"/>
    <property type="match status" value="1"/>
</dbReference>
<feature type="domain" description="FAD/NAD(P)-binding" evidence="1">
    <location>
        <begin position="2"/>
        <end position="213"/>
    </location>
</feature>
<reference evidence="2" key="2">
    <citation type="submission" date="2018-02" db="EMBL/GenBank/DDBJ databases">
        <title>Complete genome sequence of the Methanococcus maripaludis type strain JJ (DSM 2067), a model for selenoprotein synthesis in Archaea.</title>
        <authorList>
            <person name="Poehlein A."/>
            <person name="Heym D."/>
            <person name="Quitzke V."/>
            <person name="Fersch J."/>
            <person name="Daniel R."/>
            <person name="Rother M."/>
        </authorList>
    </citation>
    <scope>NUCLEOTIDE SEQUENCE [LARGE SCALE GENOMIC DNA]</scope>
    <source>
        <strain evidence="2">DSM 2067</strain>
    </source>
</reference>
<dbReference type="Proteomes" id="UP000239462">
    <property type="component" value="Chromosome"/>
</dbReference>
<evidence type="ECO:0000313" key="6">
    <source>
        <dbReference type="Proteomes" id="UP000567099"/>
    </source>
</evidence>
<evidence type="ECO:0000313" key="5">
    <source>
        <dbReference type="Proteomes" id="UP000239462"/>
    </source>
</evidence>
<dbReference type="GO" id="GO:0016152">
    <property type="term" value="F:mercury (II) reductase (NADP+) activity"/>
    <property type="evidence" value="ECO:0007669"/>
    <property type="project" value="UniProtKB-EC"/>
</dbReference>
<dbReference type="PRINTS" id="PR00368">
    <property type="entry name" value="FADPNR"/>
</dbReference>
<sequence length="384" mass="43754">MIAVVGGGPAGLSCAHALAKRGLDVELYEMDKLGGTCLNYGCRYVNALKEVADIIDNLNAITGKKHDLNDIISLDELHEKVYKIHKSMRENAKKTLEKKGIFVKFEEFKEDYEKKYDYVVYATGQNYSKNYLGIECATHKELPYLKKLPKKILIIGGGTVAAEYASIFSIFGSDVTVYARSKFLKKIKDDEVRDYIINDLSNFKITNNEEEMKKMLYNDEYFNILAIGGKKRYETNEYFQVSGKSKVYACGDSVRGGYTPIANREGRIVAENIFNEINNLPLKKMDYGVEVATIRMPINISVVGKQTNDFKTSYNRPGTGYYFKKAEKRGMNRIYYENGKAVGAVVMTNSTELAPYFAQYLKGIEVYKDFVEVYPTTDPFYWQF</sequence>
<evidence type="ECO:0000313" key="4">
    <source>
        <dbReference type="EMBL" id="MBB6496601.1"/>
    </source>
</evidence>
<dbReference type="RefSeq" id="WP_104838286.1">
    <property type="nucleotide sequence ID" value="NZ_CP026606.1"/>
</dbReference>
<evidence type="ECO:0000313" key="2">
    <source>
        <dbReference type="EMBL" id="AVB76885.1"/>
    </source>
</evidence>
<accession>A0A2L1CBZ9</accession>
<dbReference type="GO" id="GO:0050660">
    <property type="term" value="F:flavin adenine dinucleotide binding"/>
    <property type="evidence" value="ECO:0007669"/>
    <property type="project" value="TreeGrafter"/>
</dbReference>